<sequence length="104" mass="11395">MPGAVIDAQRKTSDSKSNAICFARYSTGLLFTVIPDNTKQNSDKAIPSQDAVPMANHDNMFKKNRKSINAPRGVFADPTRAEGGGDNRSCSHILFPSFYLVTHH</sequence>
<accession>D4F768</accession>
<feature type="region of interest" description="Disordered" evidence="1">
    <location>
        <begin position="66"/>
        <end position="86"/>
    </location>
</feature>
<name>D4F768_EDWTA</name>
<evidence type="ECO:0000313" key="2">
    <source>
        <dbReference type="EMBL" id="EFE22395.1"/>
    </source>
</evidence>
<proteinExistence type="predicted"/>
<evidence type="ECO:0000256" key="1">
    <source>
        <dbReference type="SAM" id="MobiDB-lite"/>
    </source>
</evidence>
<dbReference type="HOGENOM" id="CLU_2245706_0_0_6"/>
<protein>
    <submittedName>
        <fullName evidence="2">Uncharacterized protein</fullName>
    </submittedName>
</protein>
<reference evidence="2 3" key="1">
    <citation type="submission" date="2010-02" db="EMBL/GenBank/DDBJ databases">
        <authorList>
            <person name="Weinstock G."/>
            <person name="Sodergren E."/>
            <person name="Clifton S."/>
            <person name="Fulton L."/>
            <person name="Fulton B."/>
            <person name="Courtney L."/>
            <person name="Fronick C."/>
            <person name="Harrison M."/>
            <person name="Strong C."/>
            <person name="Farmer C."/>
            <person name="Delahaunty K."/>
            <person name="Markovic C."/>
            <person name="Hall O."/>
            <person name="Minx P."/>
            <person name="Tomlinson C."/>
            <person name="Mitreva M."/>
            <person name="Nelson J."/>
            <person name="Hou S."/>
            <person name="Wollam A."/>
            <person name="Pepin K.H."/>
            <person name="Johnson M."/>
            <person name="Bhonagiri V."/>
            <person name="Zhang X."/>
            <person name="Suruliraj S."/>
            <person name="Warren W."/>
            <person name="Chinwalla A."/>
            <person name="Mardis E.R."/>
            <person name="Wilson R.K."/>
        </authorList>
    </citation>
    <scope>NUCLEOTIDE SEQUENCE [LARGE SCALE GENOMIC DNA]</scope>
    <source>
        <strain evidence="2 3">ATCC 23685</strain>
    </source>
</reference>
<organism evidence="2 3">
    <name type="scientific">Edwardsiella tarda ATCC 23685</name>
    <dbReference type="NCBI Taxonomy" id="500638"/>
    <lineage>
        <taxon>Bacteria</taxon>
        <taxon>Pseudomonadati</taxon>
        <taxon>Pseudomonadota</taxon>
        <taxon>Gammaproteobacteria</taxon>
        <taxon>Enterobacterales</taxon>
        <taxon>Hafniaceae</taxon>
        <taxon>Edwardsiella</taxon>
    </lineage>
</organism>
<dbReference type="EMBL" id="ADGK01000224">
    <property type="protein sequence ID" value="EFE22395.1"/>
    <property type="molecule type" value="Genomic_DNA"/>
</dbReference>
<evidence type="ECO:0000313" key="3">
    <source>
        <dbReference type="Proteomes" id="UP000003692"/>
    </source>
</evidence>
<dbReference type="Proteomes" id="UP000003692">
    <property type="component" value="Unassembled WGS sequence"/>
</dbReference>
<gene>
    <name evidence="2" type="ORF">EDWATA_02602</name>
</gene>
<dbReference type="AlphaFoldDB" id="D4F768"/>
<comment type="caution">
    <text evidence="2">The sequence shown here is derived from an EMBL/GenBank/DDBJ whole genome shotgun (WGS) entry which is preliminary data.</text>
</comment>